<keyword evidence="5" id="KW-0539">Nucleus</keyword>
<keyword evidence="2" id="KW-0805">Transcription regulation</keyword>
<organism evidence="7 8">
    <name type="scientific">Genlisea aurea</name>
    <dbReference type="NCBI Taxonomy" id="192259"/>
    <lineage>
        <taxon>Eukaryota</taxon>
        <taxon>Viridiplantae</taxon>
        <taxon>Streptophyta</taxon>
        <taxon>Embryophyta</taxon>
        <taxon>Tracheophyta</taxon>
        <taxon>Spermatophyta</taxon>
        <taxon>Magnoliopsida</taxon>
        <taxon>eudicotyledons</taxon>
        <taxon>Gunneridae</taxon>
        <taxon>Pentapetalae</taxon>
        <taxon>asterids</taxon>
        <taxon>lamiids</taxon>
        <taxon>Lamiales</taxon>
        <taxon>Lentibulariaceae</taxon>
        <taxon>Genlisea</taxon>
    </lineage>
</organism>
<dbReference type="InterPro" id="IPR011598">
    <property type="entry name" value="bHLH_dom"/>
</dbReference>
<dbReference type="Gene3D" id="4.10.280.10">
    <property type="entry name" value="Helix-loop-helix DNA-binding domain"/>
    <property type="match status" value="1"/>
</dbReference>
<evidence type="ECO:0000256" key="2">
    <source>
        <dbReference type="ARBA" id="ARBA00023015"/>
    </source>
</evidence>
<dbReference type="InterPro" id="IPR036638">
    <property type="entry name" value="HLH_DNA-bd_sf"/>
</dbReference>
<dbReference type="EMBL" id="AUSU01002946">
    <property type="protein sequence ID" value="EPS67749.1"/>
    <property type="molecule type" value="Genomic_DNA"/>
</dbReference>
<sequence>MIGGSEFIRPQTGFEISRRDSSSSPFFSTDAGGYCIWDQQQQGYFRDLNSAVCMPPGNEIPVRFLRSSEPPPYMPKASNFISKEENQQEETCKKEPPLKKRPRAAVLQVRKERLGDRVNALQQLVSPFGKTDTASVLHEAIEYIKYLHDQLDVLLSSPYFKNKSHHHKQEGCLMSRGLCLTPISVKDFI</sequence>
<dbReference type="CDD" id="cd11393">
    <property type="entry name" value="bHLH_AtbHLH_like"/>
    <property type="match status" value="1"/>
</dbReference>
<keyword evidence="3" id="KW-0238">DNA-binding</keyword>
<evidence type="ECO:0000256" key="1">
    <source>
        <dbReference type="ARBA" id="ARBA00004123"/>
    </source>
</evidence>
<accession>S8CKM4</accession>
<dbReference type="AlphaFoldDB" id="S8CKM4"/>
<evidence type="ECO:0000259" key="6">
    <source>
        <dbReference type="PROSITE" id="PS50888"/>
    </source>
</evidence>
<reference evidence="7 8" key="1">
    <citation type="journal article" date="2013" name="BMC Genomics">
        <title>The miniature genome of a carnivorous plant Genlisea aurea contains a low number of genes and short non-coding sequences.</title>
        <authorList>
            <person name="Leushkin E.V."/>
            <person name="Sutormin R.A."/>
            <person name="Nabieva E.R."/>
            <person name="Penin A.A."/>
            <person name="Kondrashov A.S."/>
            <person name="Logacheva M.D."/>
        </authorList>
    </citation>
    <scope>NUCLEOTIDE SEQUENCE [LARGE SCALE GENOMIC DNA]</scope>
</reference>
<protein>
    <recommendedName>
        <fullName evidence="6">BHLH domain-containing protein</fullName>
    </recommendedName>
</protein>
<dbReference type="GO" id="GO:0000981">
    <property type="term" value="F:DNA-binding transcription factor activity, RNA polymerase II-specific"/>
    <property type="evidence" value="ECO:0007669"/>
    <property type="project" value="TreeGrafter"/>
</dbReference>
<proteinExistence type="predicted"/>
<evidence type="ECO:0000313" key="7">
    <source>
        <dbReference type="EMBL" id="EPS67749.1"/>
    </source>
</evidence>
<dbReference type="GO" id="GO:0046983">
    <property type="term" value="F:protein dimerization activity"/>
    <property type="evidence" value="ECO:0007669"/>
    <property type="project" value="InterPro"/>
</dbReference>
<comment type="caution">
    <text evidence="7">The sequence shown here is derived from an EMBL/GenBank/DDBJ whole genome shotgun (WGS) entry which is preliminary data.</text>
</comment>
<keyword evidence="4" id="KW-0804">Transcription</keyword>
<evidence type="ECO:0000256" key="3">
    <source>
        <dbReference type="ARBA" id="ARBA00023125"/>
    </source>
</evidence>
<dbReference type="PANTHER" id="PTHR16223:SF238">
    <property type="entry name" value="TRANSCRIPTION FACTOR BHLH114"/>
    <property type="match status" value="1"/>
</dbReference>
<dbReference type="PROSITE" id="PS50888">
    <property type="entry name" value="BHLH"/>
    <property type="match status" value="1"/>
</dbReference>
<dbReference type="InterPro" id="IPR045239">
    <property type="entry name" value="bHLH95_bHLH"/>
</dbReference>
<gene>
    <name evidence="7" type="ORF">M569_07030</name>
</gene>
<dbReference type="GO" id="GO:0005634">
    <property type="term" value="C:nucleus"/>
    <property type="evidence" value="ECO:0007669"/>
    <property type="project" value="UniProtKB-SubCell"/>
</dbReference>
<evidence type="ECO:0000313" key="8">
    <source>
        <dbReference type="Proteomes" id="UP000015453"/>
    </source>
</evidence>
<name>S8CKM4_9LAMI</name>
<dbReference type="InterPro" id="IPR045843">
    <property type="entry name" value="IND-like"/>
</dbReference>
<dbReference type="OrthoDB" id="760019at2759"/>
<dbReference type="Proteomes" id="UP000015453">
    <property type="component" value="Unassembled WGS sequence"/>
</dbReference>
<dbReference type="SUPFAM" id="SSF47459">
    <property type="entry name" value="HLH, helix-loop-helix DNA-binding domain"/>
    <property type="match status" value="1"/>
</dbReference>
<evidence type="ECO:0000256" key="5">
    <source>
        <dbReference type="ARBA" id="ARBA00023242"/>
    </source>
</evidence>
<dbReference type="GO" id="GO:0000978">
    <property type="term" value="F:RNA polymerase II cis-regulatory region sequence-specific DNA binding"/>
    <property type="evidence" value="ECO:0007669"/>
    <property type="project" value="TreeGrafter"/>
</dbReference>
<comment type="subcellular location">
    <subcellularLocation>
        <location evidence="1">Nucleus</location>
    </subcellularLocation>
</comment>
<evidence type="ECO:0000256" key="4">
    <source>
        <dbReference type="ARBA" id="ARBA00023163"/>
    </source>
</evidence>
<keyword evidence="8" id="KW-1185">Reference proteome</keyword>
<dbReference type="PANTHER" id="PTHR16223">
    <property type="entry name" value="TRANSCRIPTION FACTOR BHLH83-RELATED"/>
    <property type="match status" value="1"/>
</dbReference>
<feature type="domain" description="BHLH" evidence="6">
    <location>
        <begin position="98"/>
        <end position="147"/>
    </location>
</feature>